<dbReference type="KEGG" id="siz:SI82_03465"/>
<dbReference type="GeneID" id="35764779"/>
<evidence type="ECO:0000313" key="4">
    <source>
        <dbReference type="Proteomes" id="UP000269148"/>
    </source>
</evidence>
<dbReference type="PANTHER" id="PTHR43434">
    <property type="entry name" value="PHOSPHOGLYCOLATE PHOSPHATASE"/>
    <property type="match status" value="1"/>
</dbReference>
<dbReference type="eggNOG" id="COG0546">
    <property type="taxonomic scope" value="Bacteria"/>
</dbReference>
<dbReference type="InterPro" id="IPR036412">
    <property type="entry name" value="HAD-like_sf"/>
</dbReference>
<organism evidence="2 4">
    <name type="scientific">Streptococcus iniae</name>
    <name type="common">Streptococcus shiloi</name>
    <dbReference type="NCBI Taxonomy" id="1346"/>
    <lineage>
        <taxon>Bacteria</taxon>
        <taxon>Bacillati</taxon>
        <taxon>Bacillota</taxon>
        <taxon>Bacilli</taxon>
        <taxon>Lactobacillales</taxon>
        <taxon>Streptococcaceae</taxon>
        <taxon>Streptococcus</taxon>
    </lineage>
</organism>
<dbReference type="Gene3D" id="3.40.50.1000">
    <property type="entry name" value="HAD superfamily/HAD-like"/>
    <property type="match status" value="1"/>
</dbReference>
<accession>A0A1J0MY43</accession>
<dbReference type="KEGG" id="sio:DW64_03235"/>
<name>A0A1J0MY43_STRIN</name>
<keyword evidence="2" id="KW-0378">Hydrolase</keyword>
<dbReference type="InterPro" id="IPR050155">
    <property type="entry name" value="HAD-like_hydrolase_sf"/>
</dbReference>
<dbReference type="KEGG" id="siq:DQ08_03245"/>
<reference evidence="1 3" key="1">
    <citation type="journal article" date="2014" name="Genome Announc.">
        <title>Complete Genome Sequence of a Virulent Strain, Streptococcus iniae ISET0901, Isolated from Diseased Tilapia.</title>
        <authorList>
            <person name="Pridgeon J.W."/>
            <person name="Zhang D."/>
            <person name="Zhang L."/>
        </authorList>
    </citation>
    <scope>NUCLEOTIDE SEQUENCE [LARGE SCALE GENOMIC DNA]</scope>
    <source>
        <strain evidence="1 3">ISET0901</strain>
    </source>
</reference>
<dbReference type="Pfam" id="PF13419">
    <property type="entry name" value="HAD_2"/>
    <property type="match status" value="1"/>
</dbReference>
<dbReference type="PANTHER" id="PTHR43434:SF1">
    <property type="entry name" value="PHOSPHOGLYCOLATE PHOSPHATASE"/>
    <property type="match status" value="1"/>
</dbReference>
<dbReference type="InterPro" id="IPR041492">
    <property type="entry name" value="HAD_2"/>
</dbReference>
<keyword evidence="3" id="KW-1185">Reference proteome</keyword>
<evidence type="ECO:0000313" key="1">
    <source>
        <dbReference type="EMBL" id="AHY15493.1"/>
    </source>
</evidence>
<protein>
    <submittedName>
        <fullName evidence="2">HAD family hydrolase</fullName>
    </submittedName>
    <submittedName>
        <fullName evidence="1">Haloacid dehalogenase</fullName>
    </submittedName>
</protein>
<dbReference type="AlphaFoldDB" id="A0A1J0MY43"/>
<dbReference type="Proteomes" id="UP000025245">
    <property type="component" value="Chromosome"/>
</dbReference>
<dbReference type="OrthoDB" id="9796026at2"/>
<dbReference type="SUPFAM" id="SSF56784">
    <property type="entry name" value="HAD-like"/>
    <property type="match status" value="1"/>
</dbReference>
<dbReference type="EMBL" id="QLQD01000036">
    <property type="protein sequence ID" value="RLU57683.1"/>
    <property type="molecule type" value="Genomic_DNA"/>
</dbReference>
<dbReference type="InterPro" id="IPR023214">
    <property type="entry name" value="HAD_sf"/>
</dbReference>
<gene>
    <name evidence="2" type="ORF">DIY07_03705</name>
    <name evidence="1" type="ORF">DQ08_03245</name>
</gene>
<reference evidence="2 4" key="2">
    <citation type="submission" date="2018-06" db="EMBL/GenBank/DDBJ databases">
        <title>Mutators as drivers of adaptation in pathogenic bacteria and a risk factor for host jumps and vaccine escape.</title>
        <authorList>
            <person name="Barnes A.C."/>
            <person name="Silayeva O."/>
        </authorList>
    </citation>
    <scope>NUCLEOTIDE SEQUENCE [LARGE SCALE GENOMIC DNA]</scope>
    <source>
        <strain evidence="2 4">QMA0445</strain>
    </source>
</reference>
<dbReference type="Proteomes" id="UP000269148">
    <property type="component" value="Unassembled WGS sequence"/>
</dbReference>
<dbReference type="RefSeq" id="WP_003100157.1">
    <property type="nucleotide sequence ID" value="NZ_CP010783.1"/>
</dbReference>
<dbReference type="CDD" id="cd01427">
    <property type="entry name" value="HAD_like"/>
    <property type="match status" value="1"/>
</dbReference>
<dbReference type="STRING" id="1346.BMF34_03355"/>
<dbReference type="GO" id="GO:0008967">
    <property type="term" value="F:phosphoglycolate phosphatase activity"/>
    <property type="evidence" value="ECO:0007669"/>
    <property type="project" value="TreeGrafter"/>
</dbReference>
<sequence>MAEKRNKFVFCVDSDGCAMDTMTYKHQLFFGPIAADTFGIKEKKDFLKEWNRVNLYSRTRGVNRFVGLVMGLDYAGVTEIENLKKWVETTASLSNQALEEAIAAKDSEDLKKALQWSKEVNHQIRAYQGEVLAFLGAREALAKLQALGDVYVVSSANKEAVVEEWQNQALMPYVKDLYCQERGKKEDVIAELIAKGYDKEKIMMVGDSPGDLVAAELNQVQFYPILVGKEENSWLDLKDGLADEFVAGHFSDLDAKSLKDAFWQNLDK</sequence>
<dbReference type="GO" id="GO:0006281">
    <property type="term" value="P:DNA repair"/>
    <property type="evidence" value="ECO:0007669"/>
    <property type="project" value="TreeGrafter"/>
</dbReference>
<proteinExistence type="predicted"/>
<evidence type="ECO:0000313" key="2">
    <source>
        <dbReference type="EMBL" id="RLU57683.1"/>
    </source>
</evidence>
<dbReference type="EMBL" id="CP007586">
    <property type="protein sequence ID" value="AHY15493.1"/>
    <property type="molecule type" value="Genomic_DNA"/>
</dbReference>
<evidence type="ECO:0000313" key="3">
    <source>
        <dbReference type="Proteomes" id="UP000025245"/>
    </source>
</evidence>